<proteinExistence type="predicted"/>
<dbReference type="SUPFAM" id="SSF64288">
    <property type="entry name" value="Chorismate lyase-like"/>
    <property type="match status" value="1"/>
</dbReference>
<dbReference type="RefSeq" id="WP_167844814.1">
    <property type="nucleotide sequence ID" value="NZ_JHEG04000001.1"/>
</dbReference>
<name>A0A8S9TFF4_9CYAN</name>
<evidence type="ECO:0000313" key="2">
    <source>
        <dbReference type="Proteomes" id="UP000029738"/>
    </source>
</evidence>
<reference evidence="1" key="1">
    <citation type="journal article" date="2015" name="Genome Announc.">
        <title>Draft Genome Sequence of Tolypothrix boutellei Strain VB521301.</title>
        <authorList>
            <person name="Chandrababunaidu M.M."/>
            <person name="Singh D."/>
            <person name="Sen D."/>
            <person name="Bhan S."/>
            <person name="Das S."/>
            <person name="Gupta A."/>
            <person name="Adhikary S.P."/>
            <person name="Tripathy S."/>
        </authorList>
    </citation>
    <scope>NUCLEOTIDE SEQUENCE</scope>
    <source>
        <strain evidence="1">VB521301</strain>
    </source>
</reference>
<accession>A0A8S9TFF4</accession>
<keyword evidence="2" id="KW-1185">Reference proteome</keyword>
<protein>
    <submittedName>
        <fullName evidence="1">DUF98 domain-containing protein</fullName>
    </submittedName>
</protein>
<comment type="caution">
    <text evidence="1">The sequence shown here is derived from an EMBL/GenBank/DDBJ whole genome shotgun (WGS) entry which is preliminary data.</text>
</comment>
<dbReference type="AlphaFoldDB" id="A0A8S9TFF4"/>
<gene>
    <name evidence="1" type="ORF">DA73_0400034605</name>
</gene>
<reference evidence="1" key="2">
    <citation type="submission" date="2019-11" db="EMBL/GenBank/DDBJ databases">
        <title>Improved Assembly of Tolypothrix boutellei genome.</title>
        <authorList>
            <person name="Sarangi A.N."/>
            <person name="Mukherjee M."/>
            <person name="Ghosh S."/>
            <person name="Singh D."/>
            <person name="Das A."/>
            <person name="Kant S."/>
            <person name="Prusty A."/>
            <person name="Tripathy S."/>
        </authorList>
    </citation>
    <scope>NUCLEOTIDE SEQUENCE</scope>
    <source>
        <strain evidence="1">VB521301</strain>
    </source>
</reference>
<dbReference type="Gene3D" id="3.40.1410.10">
    <property type="entry name" value="Chorismate lyase-like"/>
    <property type="match status" value="1"/>
</dbReference>
<dbReference type="InterPro" id="IPR002800">
    <property type="entry name" value="Rv2949c-like"/>
</dbReference>
<evidence type="ECO:0000313" key="1">
    <source>
        <dbReference type="EMBL" id="KAF3890023.1"/>
    </source>
</evidence>
<dbReference type="Proteomes" id="UP000029738">
    <property type="component" value="Unassembled WGS sequence"/>
</dbReference>
<organism evidence="1 2">
    <name type="scientific">Tolypothrix bouteillei VB521301</name>
    <dbReference type="NCBI Taxonomy" id="1479485"/>
    <lineage>
        <taxon>Bacteria</taxon>
        <taxon>Bacillati</taxon>
        <taxon>Cyanobacteriota</taxon>
        <taxon>Cyanophyceae</taxon>
        <taxon>Nostocales</taxon>
        <taxon>Tolypothrichaceae</taxon>
        <taxon>Tolypothrix</taxon>
    </lineage>
</organism>
<dbReference type="Pfam" id="PF01947">
    <property type="entry name" value="Rv2949c-like"/>
    <property type="match status" value="1"/>
</dbReference>
<sequence>MHKVLTQKYIEPRNLSSFQRILLTTDGTLTEILEAYLLEKIQLVKLSEELIEIAKPIPALDIDVNTQVISRKVLLRGKISLNNFIYAESIIVPERLDSTFKSRLIESQEPIGRLWLEHKLETFKEIIESGIETSKELFHYFNISEEDKMLSRTYRVFSNRQPIMMITEKFPESYFIKKMNNLFSK</sequence>
<dbReference type="EMBL" id="JHEG04000001">
    <property type="protein sequence ID" value="KAF3890023.1"/>
    <property type="molecule type" value="Genomic_DNA"/>
</dbReference>
<dbReference type="InterPro" id="IPR028978">
    <property type="entry name" value="Chorismate_lyase_/UTRA_dom_sf"/>
</dbReference>